<reference evidence="4" key="1">
    <citation type="submission" date="2018-06" db="EMBL/GenBank/DDBJ databases">
        <authorList>
            <person name="Zhirakovskaya E."/>
        </authorList>
    </citation>
    <scope>NUCLEOTIDE SEQUENCE</scope>
</reference>
<name>A0A3B0Y6M4_9ZZZZ</name>
<dbReference type="EMBL" id="UOFG01000220">
    <property type="protein sequence ID" value="VAW64026.1"/>
    <property type="molecule type" value="Genomic_DNA"/>
</dbReference>
<evidence type="ECO:0000256" key="1">
    <source>
        <dbReference type="ARBA" id="ARBA00009249"/>
    </source>
</evidence>
<dbReference type="InterPro" id="IPR011053">
    <property type="entry name" value="Single_hybrid_motif"/>
</dbReference>
<evidence type="ECO:0000259" key="3">
    <source>
        <dbReference type="PROSITE" id="PS50968"/>
    </source>
</evidence>
<dbReference type="PANTHER" id="PTHR11715">
    <property type="entry name" value="GLYCINE CLEAVAGE SYSTEM H PROTEIN"/>
    <property type="match status" value="1"/>
</dbReference>
<dbReference type="InterPro" id="IPR003016">
    <property type="entry name" value="2-oxoA_DH_lipoyl-BS"/>
</dbReference>
<evidence type="ECO:0000313" key="4">
    <source>
        <dbReference type="EMBL" id="VAW64026.1"/>
    </source>
</evidence>
<dbReference type="SUPFAM" id="SSF51230">
    <property type="entry name" value="Single hybrid motif"/>
    <property type="match status" value="1"/>
</dbReference>
<organism evidence="4">
    <name type="scientific">hydrothermal vent metagenome</name>
    <dbReference type="NCBI Taxonomy" id="652676"/>
    <lineage>
        <taxon>unclassified sequences</taxon>
        <taxon>metagenomes</taxon>
        <taxon>ecological metagenomes</taxon>
    </lineage>
</organism>
<accession>A0A3B0Y6M4</accession>
<dbReference type="HAMAP" id="MF_00272">
    <property type="entry name" value="GcvH"/>
    <property type="match status" value="1"/>
</dbReference>
<comment type="similarity">
    <text evidence="1">Belongs to the GcvH family.</text>
</comment>
<dbReference type="NCBIfam" id="NF002270">
    <property type="entry name" value="PRK01202.1"/>
    <property type="match status" value="1"/>
</dbReference>
<dbReference type="InterPro" id="IPR000089">
    <property type="entry name" value="Biotin_lipoyl"/>
</dbReference>
<dbReference type="NCBIfam" id="TIGR00527">
    <property type="entry name" value="gcvH"/>
    <property type="match status" value="1"/>
</dbReference>
<dbReference type="GO" id="GO:0005829">
    <property type="term" value="C:cytosol"/>
    <property type="evidence" value="ECO:0007669"/>
    <property type="project" value="TreeGrafter"/>
</dbReference>
<dbReference type="InterPro" id="IPR033753">
    <property type="entry name" value="GCV_H/Fam206"/>
</dbReference>
<dbReference type="Pfam" id="PF01597">
    <property type="entry name" value="GCV_H"/>
    <property type="match status" value="1"/>
</dbReference>
<protein>
    <submittedName>
        <fullName evidence="4">Glycine cleavage system H protein</fullName>
    </submittedName>
</protein>
<dbReference type="GO" id="GO:0005960">
    <property type="term" value="C:glycine cleavage complex"/>
    <property type="evidence" value="ECO:0007669"/>
    <property type="project" value="InterPro"/>
</dbReference>
<dbReference type="InterPro" id="IPR017453">
    <property type="entry name" value="GCV_H_sub"/>
</dbReference>
<gene>
    <name evidence="4" type="ORF">MNBD_GAMMA11-746</name>
</gene>
<dbReference type="Gene3D" id="2.40.50.100">
    <property type="match status" value="1"/>
</dbReference>
<dbReference type="PANTHER" id="PTHR11715:SF3">
    <property type="entry name" value="GLYCINE CLEAVAGE SYSTEM H PROTEIN-RELATED"/>
    <property type="match status" value="1"/>
</dbReference>
<dbReference type="AlphaFoldDB" id="A0A3B0Y6M4"/>
<dbReference type="PROSITE" id="PS00189">
    <property type="entry name" value="LIPOYL"/>
    <property type="match status" value="1"/>
</dbReference>
<dbReference type="CDD" id="cd06848">
    <property type="entry name" value="GCS_H"/>
    <property type="match status" value="1"/>
</dbReference>
<dbReference type="GO" id="GO:0019464">
    <property type="term" value="P:glycine decarboxylation via glycine cleavage system"/>
    <property type="evidence" value="ECO:0007669"/>
    <property type="project" value="InterPro"/>
</dbReference>
<evidence type="ECO:0000256" key="2">
    <source>
        <dbReference type="ARBA" id="ARBA00022823"/>
    </source>
</evidence>
<dbReference type="InterPro" id="IPR002930">
    <property type="entry name" value="GCV_H"/>
</dbReference>
<keyword evidence="2" id="KW-0450">Lipoyl</keyword>
<feature type="domain" description="Lipoyl-binding" evidence="3">
    <location>
        <begin position="24"/>
        <end position="106"/>
    </location>
</feature>
<proteinExistence type="inferred from homology"/>
<dbReference type="PROSITE" id="PS50968">
    <property type="entry name" value="BIOTINYL_LIPOYL"/>
    <property type="match status" value="1"/>
</dbReference>
<sequence length="128" mass="13962">MSEVPSDLHYTSSHEWVRLEEDGTVTVGITDHAQEALGDLVFVEPPEIGSELAQGEACCVIESVKAASDIYMPISGEIIDTNNALVDEPEIINSSAYGDGWIFKIKPVDEDDVGQLMDPSTYESEQDD</sequence>
<dbReference type="GO" id="GO:0009249">
    <property type="term" value="P:protein lipoylation"/>
    <property type="evidence" value="ECO:0007669"/>
    <property type="project" value="TreeGrafter"/>
</dbReference>